<dbReference type="Gene3D" id="3.40.50.2300">
    <property type="match status" value="2"/>
</dbReference>
<dbReference type="EMBL" id="JAIRAU010000052">
    <property type="protein sequence ID" value="MBZ5714857.1"/>
    <property type="molecule type" value="Genomic_DNA"/>
</dbReference>
<reference evidence="4" key="1">
    <citation type="submission" date="2021-08" db="EMBL/GenBank/DDBJ databases">
        <authorList>
            <person name="Stevens D.C."/>
        </authorList>
    </citation>
    <scope>NUCLEOTIDE SEQUENCE</scope>
    <source>
        <strain evidence="4">DSM 53165</strain>
    </source>
</reference>
<comment type="caution">
    <text evidence="4">The sequence shown here is derived from an EMBL/GenBank/DDBJ whole genome shotgun (WGS) entry which is preliminary data.</text>
</comment>
<dbReference type="Pfam" id="PF13458">
    <property type="entry name" value="Peripla_BP_6"/>
    <property type="match status" value="1"/>
</dbReference>
<evidence type="ECO:0000313" key="5">
    <source>
        <dbReference type="Proteomes" id="UP001139031"/>
    </source>
</evidence>
<gene>
    <name evidence="4" type="ORF">K7C98_36965</name>
</gene>
<organism evidence="4 5">
    <name type="scientific">Nannocystis pusilla</name>
    <dbReference type="NCBI Taxonomy" id="889268"/>
    <lineage>
        <taxon>Bacteria</taxon>
        <taxon>Pseudomonadati</taxon>
        <taxon>Myxococcota</taxon>
        <taxon>Polyangia</taxon>
        <taxon>Nannocystales</taxon>
        <taxon>Nannocystaceae</taxon>
        <taxon>Nannocystis</taxon>
    </lineage>
</organism>
<dbReference type="PANTHER" id="PTHR47235">
    <property type="entry name" value="BLR6548 PROTEIN"/>
    <property type="match status" value="1"/>
</dbReference>
<dbReference type="PANTHER" id="PTHR47235:SF1">
    <property type="entry name" value="BLR6548 PROTEIN"/>
    <property type="match status" value="1"/>
</dbReference>
<keyword evidence="5" id="KW-1185">Reference proteome</keyword>
<evidence type="ECO:0000256" key="2">
    <source>
        <dbReference type="ARBA" id="ARBA00022729"/>
    </source>
</evidence>
<evidence type="ECO:0000259" key="3">
    <source>
        <dbReference type="Pfam" id="PF13458"/>
    </source>
</evidence>
<dbReference type="SUPFAM" id="SSF53822">
    <property type="entry name" value="Periplasmic binding protein-like I"/>
    <property type="match status" value="1"/>
</dbReference>
<evidence type="ECO:0000256" key="1">
    <source>
        <dbReference type="ARBA" id="ARBA00010062"/>
    </source>
</evidence>
<accession>A0ABS7U3D8</accession>
<evidence type="ECO:0000313" key="4">
    <source>
        <dbReference type="EMBL" id="MBZ5714857.1"/>
    </source>
</evidence>
<dbReference type="InterPro" id="IPR028082">
    <property type="entry name" value="Peripla_BP_I"/>
</dbReference>
<sequence length="355" mass="37093">MDAGFTVAPGQPIRFGCHAPLSGPMAMFGEIAAAAQALFAEVNAAGGVHGHAIELIVGDDRYDPAATPGVVERLLAEHALSGFLMCVGTPPHLTVIDRLTAAQIPDLAVVTGASSMAEPARPNMFVANVPYEANGRALGRHVAGVACVGAITYDTDFGRDWIAGFAAGLGRAPECVQWLAPGEPIEPAVERVQASGAAAVLAVVRPEQEAQAIRHAAGRGFRPRWLVGFVDGLDAMLGALGEGIVGSHWLHMAEGADSPAIAAHRALMARRAPRSEVTGTTVGGQALAELTVELLRRAGPSPSRSAVLAALDTFEKGDWRSPLMRVSPRKDRRRPVIFGEVALLRLTAGAWVEAL</sequence>
<protein>
    <submittedName>
        <fullName evidence="4">ABC transporter substrate-binding protein</fullName>
    </submittedName>
</protein>
<keyword evidence="2" id="KW-0732">Signal</keyword>
<dbReference type="InterPro" id="IPR028081">
    <property type="entry name" value="Leu-bd"/>
</dbReference>
<comment type="similarity">
    <text evidence="1">Belongs to the leucine-binding protein family.</text>
</comment>
<name>A0ABS7U3D8_9BACT</name>
<dbReference type="RefSeq" id="WP_224196589.1">
    <property type="nucleotide sequence ID" value="NZ_JAIRAU010000052.1"/>
</dbReference>
<proteinExistence type="inferred from homology"/>
<feature type="domain" description="Leucine-binding protein" evidence="3">
    <location>
        <begin position="12"/>
        <end position="329"/>
    </location>
</feature>
<dbReference type="Proteomes" id="UP001139031">
    <property type="component" value="Unassembled WGS sequence"/>
</dbReference>